<proteinExistence type="predicted"/>
<name>A0A1G4JYM8_9SACH</name>
<evidence type="ECO:0000313" key="2">
    <source>
        <dbReference type="Proteomes" id="UP000191024"/>
    </source>
</evidence>
<sequence>MPDKQASSHDKGNLAGSIAGAVAGSDIAGKLGMGQIGGIASSILGSAEGGKAENKIKDKIDNH</sequence>
<dbReference type="AlphaFoldDB" id="A0A1G4JYM8"/>
<gene>
    <name evidence="1" type="ORF">LAMI_0F05952G</name>
</gene>
<keyword evidence="2" id="KW-1185">Reference proteome</keyword>
<dbReference type="EMBL" id="LT598467">
    <property type="protein sequence ID" value="SCU96274.1"/>
    <property type="molecule type" value="Genomic_DNA"/>
</dbReference>
<organism evidence="1 2">
    <name type="scientific">Lachancea mirantina</name>
    <dbReference type="NCBI Taxonomy" id="1230905"/>
    <lineage>
        <taxon>Eukaryota</taxon>
        <taxon>Fungi</taxon>
        <taxon>Dikarya</taxon>
        <taxon>Ascomycota</taxon>
        <taxon>Saccharomycotina</taxon>
        <taxon>Saccharomycetes</taxon>
        <taxon>Saccharomycetales</taxon>
        <taxon>Saccharomycetaceae</taxon>
        <taxon>Lachancea</taxon>
    </lineage>
</organism>
<dbReference type="OrthoDB" id="4030347at2759"/>
<reference evidence="2" key="1">
    <citation type="submission" date="2016-03" db="EMBL/GenBank/DDBJ databases">
        <authorList>
            <person name="Devillers H."/>
        </authorList>
    </citation>
    <scope>NUCLEOTIDE SEQUENCE [LARGE SCALE GENOMIC DNA]</scope>
</reference>
<accession>A0A1G4JYM8</accession>
<protein>
    <submittedName>
        <fullName evidence="1">LAMI_0F05952g1_1</fullName>
    </submittedName>
</protein>
<evidence type="ECO:0000313" key="1">
    <source>
        <dbReference type="EMBL" id="SCU96274.1"/>
    </source>
</evidence>
<dbReference type="Proteomes" id="UP000191024">
    <property type="component" value="Chromosome F"/>
</dbReference>